<dbReference type="InterPro" id="IPR036259">
    <property type="entry name" value="MFS_trans_sf"/>
</dbReference>
<dbReference type="Gene3D" id="1.20.1250.20">
    <property type="entry name" value="MFS general substrate transporter like domains"/>
    <property type="match status" value="1"/>
</dbReference>
<proteinExistence type="predicted"/>
<feature type="non-terminal residue" evidence="2">
    <location>
        <position position="1"/>
    </location>
</feature>
<dbReference type="VEuPathDB" id="VectorBase:ISCI000742"/>
<evidence type="ECO:0000313" key="4">
    <source>
        <dbReference type="Proteomes" id="UP000001555"/>
    </source>
</evidence>
<evidence type="ECO:0000313" key="2">
    <source>
        <dbReference type="EMBL" id="EEC02061.1"/>
    </source>
</evidence>
<dbReference type="HOGENOM" id="CLU_2102945_0_0_1"/>
<organism>
    <name type="scientific">Ixodes scapularis</name>
    <name type="common">Black-legged tick</name>
    <name type="synonym">Deer tick</name>
    <dbReference type="NCBI Taxonomy" id="6945"/>
    <lineage>
        <taxon>Eukaryota</taxon>
        <taxon>Metazoa</taxon>
        <taxon>Ecdysozoa</taxon>
        <taxon>Arthropoda</taxon>
        <taxon>Chelicerata</taxon>
        <taxon>Arachnida</taxon>
        <taxon>Acari</taxon>
        <taxon>Parasitiformes</taxon>
        <taxon>Ixodida</taxon>
        <taxon>Ixodoidea</taxon>
        <taxon>Ixodidae</taxon>
        <taxon>Ixodinae</taxon>
        <taxon>Ixodes</taxon>
    </lineage>
</organism>
<dbReference type="Proteomes" id="UP000001555">
    <property type="component" value="Unassembled WGS sequence"/>
</dbReference>
<dbReference type="EMBL" id="ABJB011050108">
    <property type="status" value="NOT_ANNOTATED_CDS"/>
    <property type="molecule type" value="Genomic_DNA"/>
</dbReference>
<dbReference type="SUPFAM" id="SSF103473">
    <property type="entry name" value="MFS general substrate transporter"/>
    <property type="match status" value="1"/>
</dbReference>
<keyword evidence="1" id="KW-0472">Membrane</keyword>
<keyword evidence="1" id="KW-0812">Transmembrane</keyword>
<dbReference type="EMBL" id="DS644170">
    <property type="protein sequence ID" value="EEC02061.1"/>
    <property type="molecule type" value="Genomic_DNA"/>
</dbReference>
<dbReference type="InterPro" id="IPR050327">
    <property type="entry name" value="Proton-linked_MCT"/>
</dbReference>
<dbReference type="PANTHER" id="PTHR11360:SF303">
    <property type="entry name" value="MAJOR FACILITATOR SUPERFAMILY (MFS) PROFILE DOMAIN-CONTAINING PROTEIN"/>
    <property type="match status" value="1"/>
</dbReference>
<name>B7P639_IXOSC</name>
<dbReference type="PANTHER" id="PTHR11360">
    <property type="entry name" value="MONOCARBOXYLATE TRANSPORTER"/>
    <property type="match status" value="1"/>
</dbReference>
<feature type="transmembrane region" description="Helical" evidence="1">
    <location>
        <begin position="7"/>
        <end position="28"/>
    </location>
</feature>
<dbReference type="VEuPathDB" id="VectorBase:ISCW000742"/>
<keyword evidence="4" id="KW-1185">Reference proteome</keyword>
<gene>
    <name evidence="2" type="ORF">IscW_ISCW000742</name>
</gene>
<evidence type="ECO:0000256" key="1">
    <source>
        <dbReference type="SAM" id="Phobius"/>
    </source>
</evidence>
<protein>
    <submittedName>
        <fullName evidence="2 3">Monocarboxylate transporter, putative</fullName>
    </submittedName>
</protein>
<accession>B7P639</accession>
<dbReference type="AlphaFoldDB" id="B7P639"/>
<feature type="non-terminal residue" evidence="2">
    <location>
        <position position="116"/>
    </location>
</feature>
<feature type="transmembrane region" description="Helical" evidence="1">
    <location>
        <begin position="34"/>
        <end position="58"/>
    </location>
</feature>
<dbReference type="EnsemblMetazoa" id="ISCW000742-RA">
    <property type="protein sequence ID" value="ISCW000742-PA"/>
    <property type="gene ID" value="ISCW000742"/>
</dbReference>
<evidence type="ECO:0000313" key="3">
    <source>
        <dbReference type="EnsemblMetazoa" id="ISCW000742-PA"/>
    </source>
</evidence>
<sequence length="116" mass="12925">VLQHRITLFQILFVGGVLLWTGILASAFVPNMTYMTVTFGIIHGLGYGLCIMTLNVLLNMYFDRYRALTSGIYYSGMSCSGLAFPKFLAYLQQKYGFRGTLLIYGGITMHVTAFGL</sequence>
<reference evidence="3" key="2">
    <citation type="submission" date="2020-05" db="UniProtKB">
        <authorList>
            <consortium name="EnsemblMetazoa"/>
        </authorList>
    </citation>
    <scope>IDENTIFICATION</scope>
    <source>
        <strain evidence="3">wikel</strain>
    </source>
</reference>
<dbReference type="PaxDb" id="6945-B7P639"/>
<keyword evidence="1" id="KW-1133">Transmembrane helix</keyword>
<reference evidence="2 4" key="1">
    <citation type="submission" date="2008-03" db="EMBL/GenBank/DDBJ databases">
        <title>Annotation of Ixodes scapularis.</title>
        <authorList>
            <consortium name="Ixodes scapularis Genome Project Consortium"/>
            <person name="Caler E."/>
            <person name="Hannick L.I."/>
            <person name="Bidwell S."/>
            <person name="Joardar V."/>
            <person name="Thiagarajan M."/>
            <person name="Amedeo P."/>
            <person name="Galinsky K.J."/>
            <person name="Schobel S."/>
            <person name="Inman J."/>
            <person name="Hostetler J."/>
            <person name="Miller J."/>
            <person name="Hammond M."/>
            <person name="Megy K."/>
            <person name="Lawson D."/>
            <person name="Kodira C."/>
            <person name="Sutton G."/>
            <person name="Meyer J."/>
            <person name="Hill C.A."/>
            <person name="Birren B."/>
            <person name="Nene V."/>
            <person name="Collins F."/>
            <person name="Alarcon-Chaidez F."/>
            <person name="Wikel S."/>
            <person name="Strausberg R."/>
        </authorList>
    </citation>
    <scope>NUCLEOTIDE SEQUENCE [LARGE SCALE GENOMIC DNA]</scope>
    <source>
        <strain evidence="4">Wikel</strain>
        <strain evidence="2">Wikel colony</strain>
    </source>
</reference>